<sequence>MQTEPPDRAPLGDPRTDDTALGLLLASAHRAARGALGGELRPLGIETKHHAVLAALDRLGPTSQRRLGALLGLDKSAVVRIMDELEHAGLARRERAAHDRRAYAIELTDEGRRRARASAETAAAVGARLFGVLAPGDRARLVELLTGIADRAGDISTGGETIPP</sequence>
<evidence type="ECO:0000313" key="2">
    <source>
        <dbReference type="EMBL" id="MBO2439491.1"/>
    </source>
</evidence>
<protein>
    <submittedName>
        <fullName evidence="2">Winged helix-turn-helix transcriptional regulator</fullName>
    </submittedName>
</protein>
<feature type="domain" description="HTH marR-type" evidence="1">
    <location>
        <begin position="18"/>
        <end position="150"/>
    </location>
</feature>
<dbReference type="SUPFAM" id="SSF46785">
    <property type="entry name" value="Winged helix' DNA-binding domain"/>
    <property type="match status" value="1"/>
</dbReference>
<dbReference type="EMBL" id="JAGEOK010000011">
    <property type="protein sequence ID" value="MBO2439491.1"/>
    <property type="molecule type" value="Genomic_DNA"/>
</dbReference>
<name>A0ABS3R071_9ACTN</name>
<dbReference type="PANTHER" id="PTHR33164">
    <property type="entry name" value="TRANSCRIPTIONAL REGULATOR, MARR FAMILY"/>
    <property type="match status" value="1"/>
</dbReference>
<dbReference type="InterPro" id="IPR036388">
    <property type="entry name" value="WH-like_DNA-bd_sf"/>
</dbReference>
<dbReference type="InterPro" id="IPR036390">
    <property type="entry name" value="WH_DNA-bd_sf"/>
</dbReference>
<dbReference type="Gene3D" id="1.10.10.10">
    <property type="entry name" value="Winged helix-like DNA-binding domain superfamily/Winged helix DNA-binding domain"/>
    <property type="match status" value="1"/>
</dbReference>
<reference evidence="2 3" key="1">
    <citation type="submission" date="2021-03" db="EMBL/GenBank/DDBJ databases">
        <authorList>
            <person name="Kanchanasin P."/>
            <person name="Saeng-In P."/>
            <person name="Phongsopitanun W."/>
            <person name="Yuki M."/>
            <person name="Kudo T."/>
            <person name="Ohkuma M."/>
            <person name="Tanasupawat S."/>
        </authorList>
    </citation>
    <scope>NUCLEOTIDE SEQUENCE [LARGE SCALE GENOMIC DNA]</scope>
    <source>
        <strain evidence="2 3">L46</strain>
    </source>
</reference>
<dbReference type="InterPro" id="IPR000835">
    <property type="entry name" value="HTH_MarR-typ"/>
</dbReference>
<organism evidence="2 3">
    <name type="scientific">Actinomadura nitritigenes</name>
    <dbReference type="NCBI Taxonomy" id="134602"/>
    <lineage>
        <taxon>Bacteria</taxon>
        <taxon>Bacillati</taxon>
        <taxon>Actinomycetota</taxon>
        <taxon>Actinomycetes</taxon>
        <taxon>Streptosporangiales</taxon>
        <taxon>Thermomonosporaceae</taxon>
        <taxon>Actinomadura</taxon>
    </lineage>
</organism>
<evidence type="ECO:0000313" key="3">
    <source>
        <dbReference type="Proteomes" id="UP000666915"/>
    </source>
</evidence>
<dbReference type="PRINTS" id="PR00598">
    <property type="entry name" value="HTHMARR"/>
</dbReference>
<dbReference type="PANTHER" id="PTHR33164:SF99">
    <property type="entry name" value="MARR FAMILY REGULATORY PROTEIN"/>
    <property type="match status" value="1"/>
</dbReference>
<dbReference type="PROSITE" id="PS50995">
    <property type="entry name" value="HTH_MARR_2"/>
    <property type="match status" value="1"/>
</dbReference>
<dbReference type="SMART" id="SM00347">
    <property type="entry name" value="HTH_MARR"/>
    <property type="match status" value="1"/>
</dbReference>
<keyword evidence="3" id="KW-1185">Reference proteome</keyword>
<dbReference type="Proteomes" id="UP000666915">
    <property type="component" value="Unassembled WGS sequence"/>
</dbReference>
<dbReference type="RefSeq" id="WP_208267941.1">
    <property type="nucleotide sequence ID" value="NZ_BAAAGM010000023.1"/>
</dbReference>
<dbReference type="Pfam" id="PF12802">
    <property type="entry name" value="MarR_2"/>
    <property type="match status" value="1"/>
</dbReference>
<dbReference type="InterPro" id="IPR039422">
    <property type="entry name" value="MarR/SlyA-like"/>
</dbReference>
<proteinExistence type="predicted"/>
<comment type="caution">
    <text evidence="2">The sequence shown here is derived from an EMBL/GenBank/DDBJ whole genome shotgun (WGS) entry which is preliminary data.</text>
</comment>
<gene>
    <name evidence="2" type="ORF">J4557_18360</name>
</gene>
<accession>A0ABS3R071</accession>
<evidence type="ECO:0000259" key="1">
    <source>
        <dbReference type="PROSITE" id="PS50995"/>
    </source>
</evidence>